<accession>A0A1X0RKM5</accession>
<feature type="non-terminal residue" evidence="1">
    <location>
        <position position="131"/>
    </location>
</feature>
<dbReference type="VEuPathDB" id="FungiDB:BCV72DRAFT_260721"/>
<dbReference type="Proteomes" id="UP000242381">
    <property type="component" value="Unassembled WGS sequence"/>
</dbReference>
<evidence type="ECO:0008006" key="3">
    <source>
        <dbReference type="Google" id="ProtNLM"/>
    </source>
</evidence>
<name>A0A1X0RKM5_RHIZD</name>
<dbReference type="EMBL" id="KV921645">
    <property type="protein sequence ID" value="ORE12546.1"/>
    <property type="molecule type" value="Genomic_DNA"/>
</dbReference>
<protein>
    <recommendedName>
        <fullName evidence="3">Transposase</fullName>
    </recommendedName>
</protein>
<feature type="non-terminal residue" evidence="1">
    <location>
        <position position="1"/>
    </location>
</feature>
<evidence type="ECO:0000313" key="2">
    <source>
        <dbReference type="Proteomes" id="UP000242381"/>
    </source>
</evidence>
<dbReference type="AlphaFoldDB" id="A0A1X0RKM5"/>
<evidence type="ECO:0000313" key="1">
    <source>
        <dbReference type="EMBL" id="ORE12546.1"/>
    </source>
</evidence>
<organism evidence="1 2">
    <name type="scientific">Rhizopus microsporus</name>
    <dbReference type="NCBI Taxonomy" id="58291"/>
    <lineage>
        <taxon>Eukaryota</taxon>
        <taxon>Fungi</taxon>
        <taxon>Fungi incertae sedis</taxon>
        <taxon>Mucoromycota</taxon>
        <taxon>Mucoromycotina</taxon>
        <taxon>Mucoromycetes</taxon>
        <taxon>Mucorales</taxon>
        <taxon>Mucorineae</taxon>
        <taxon>Rhizopodaceae</taxon>
        <taxon>Rhizopus</taxon>
    </lineage>
</organism>
<reference evidence="1 2" key="1">
    <citation type="journal article" date="2016" name="Proc. Natl. Acad. Sci. U.S.A.">
        <title>Lipid metabolic changes in an early divergent fungus govern the establishment of a mutualistic symbiosis with endobacteria.</title>
        <authorList>
            <person name="Lastovetsky O.A."/>
            <person name="Gaspar M.L."/>
            <person name="Mondo S.J."/>
            <person name="LaButti K.M."/>
            <person name="Sandor L."/>
            <person name="Grigoriev I.V."/>
            <person name="Henry S.A."/>
            <person name="Pawlowska T.E."/>
        </authorList>
    </citation>
    <scope>NUCLEOTIDE SEQUENCE [LARGE SCALE GENOMIC DNA]</scope>
    <source>
        <strain evidence="1 2">ATCC 11559</strain>
    </source>
</reference>
<gene>
    <name evidence="1" type="ORF">BCV71DRAFT_153668</name>
</gene>
<sequence>RLSAYFNKQRAEQKLIQDLRAKCGEDAVFVMGNWSAPHARYHELIGGLGFQRLLKKHGFQVFLIDKYKTSRCCPTCHNESLHTFRSVPNSRSPAMAAPDRYRLWNRDVAACLNYMHILRGLRRNGMVPDRF</sequence>
<proteinExistence type="predicted"/>